<feature type="compositionally biased region" description="Polar residues" evidence="1">
    <location>
        <begin position="127"/>
        <end position="145"/>
    </location>
</feature>
<dbReference type="OrthoDB" id="10682586at2759"/>
<feature type="compositionally biased region" description="Polar residues" evidence="1">
    <location>
        <begin position="340"/>
        <end position="362"/>
    </location>
</feature>
<evidence type="ECO:0000313" key="2">
    <source>
        <dbReference type="EMBL" id="TGZ82310.1"/>
    </source>
</evidence>
<feature type="compositionally biased region" description="Polar residues" evidence="1">
    <location>
        <begin position="12"/>
        <end position="22"/>
    </location>
</feature>
<name>A0A4S2MZU4_9PEZI</name>
<proteinExistence type="predicted"/>
<evidence type="ECO:0000256" key="1">
    <source>
        <dbReference type="SAM" id="MobiDB-lite"/>
    </source>
</evidence>
<feature type="region of interest" description="Disordered" evidence="1">
    <location>
        <begin position="288"/>
        <end position="314"/>
    </location>
</feature>
<feature type="compositionally biased region" description="Low complexity" evidence="1">
    <location>
        <begin position="363"/>
        <end position="380"/>
    </location>
</feature>
<organism evidence="2 3">
    <name type="scientific">Ascodesmis nigricans</name>
    <dbReference type="NCBI Taxonomy" id="341454"/>
    <lineage>
        <taxon>Eukaryota</taxon>
        <taxon>Fungi</taxon>
        <taxon>Dikarya</taxon>
        <taxon>Ascomycota</taxon>
        <taxon>Pezizomycotina</taxon>
        <taxon>Pezizomycetes</taxon>
        <taxon>Pezizales</taxon>
        <taxon>Ascodesmidaceae</taxon>
        <taxon>Ascodesmis</taxon>
    </lineage>
</organism>
<feature type="region of interest" description="Disordered" evidence="1">
    <location>
        <begin position="12"/>
        <end position="150"/>
    </location>
</feature>
<sequence length="534" mass="57969">MSAFRALFCCAGSSTTAPQGTRNLDLDDGEDGLPSPYPPPPPHDYDKSQGVFESESENEKTHVSSPNQYTFPGGNLGHRRVSISSNSRPEEKSSNNEYIDTPPPRSPERMNATAPPPSPPPTELARKTSTNTRPASIMSGNSTLLQAPASPLPKRSLELTHERMVSSDWGDSLLTAMDRRSAVVPPQAVKEEEEPVVEKEKEKENVREKEEKFDEEKPKTVTPSAEDERPSPTTATALEPCITDDKTGGKETNALENYTRESVVVVDEKLAEFAWTATARMSVIIDNDDNNKLDSAPPRSTSDDASFNPTPRRNSALSTYSSIIAPAAAAAALSRHSSLKRPSSPSILNPSFSRSQTPSNRFSAQSKSSSIYPPSSHRFSGQSLAPRPFSALSITESAYSTDSSRTATPEPQIPRQLIAPAEHPLLEEHVQPLKTILLPALDALLANTSILESYSVWEKAMGLRREVRAFLASGLEEWVVVVEGEVVGVKEGVQKVVGAFVERGDEVRRGAGGAGAAGRGEGLERVRSFWVERE</sequence>
<dbReference type="InParanoid" id="A0A4S2MZU4"/>
<dbReference type="AlphaFoldDB" id="A0A4S2MZU4"/>
<feature type="region of interest" description="Disordered" evidence="1">
    <location>
        <begin position="183"/>
        <end position="257"/>
    </location>
</feature>
<dbReference type="Proteomes" id="UP000298138">
    <property type="component" value="Unassembled WGS sequence"/>
</dbReference>
<gene>
    <name evidence="2" type="ORF">EX30DRAFT_388630</name>
</gene>
<dbReference type="EMBL" id="ML220116">
    <property type="protein sequence ID" value="TGZ82310.1"/>
    <property type="molecule type" value="Genomic_DNA"/>
</dbReference>
<feature type="compositionally biased region" description="Polar residues" evidence="1">
    <location>
        <begin position="298"/>
        <end position="314"/>
    </location>
</feature>
<evidence type="ECO:0000313" key="3">
    <source>
        <dbReference type="Proteomes" id="UP000298138"/>
    </source>
</evidence>
<accession>A0A4S2MZU4</accession>
<reference evidence="2 3" key="1">
    <citation type="submission" date="2019-04" db="EMBL/GenBank/DDBJ databases">
        <title>Comparative genomics and transcriptomics to analyze fruiting body development in filamentous ascomycetes.</title>
        <authorList>
            <consortium name="DOE Joint Genome Institute"/>
            <person name="Lutkenhaus R."/>
            <person name="Traeger S."/>
            <person name="Breuer J."/>
            <person name="Kuo A."/>
            <person name="Lipzen A."/>
            <person name="Pangilinan J."/>
            <person name="Dilworth D."/>
            <person name="Sandor L."/>
            <person name="Poggeler S."/>
            <person name="Barry K."/>
            <person name="Grigoriev I.V."/>
            <person name="Nowrousian M."/>
        </authorList>
    </citation>
    <scope>NUCLEOTIDE SEQUENCE [LARGE SCALE GENOMIC DNA]</scope>
    <source>
        <strain evidence="2 3">CBS 389.68</strain>
    </source>
</reference>
<protein>
    <submittedName>
        <fullName evidence="2">Uncharacterized protein</fullName>
    </submittedName>
</protein>
<feature type="region of interest" description="Disordered" evidence="1">
    <location>
        <begin position="339"/>
        <end position="384"/>
    </location>
</feature>
<keyword evidence="3" id="KW-1185">Reference proteome</keyword>
<feature type="compositionally biased region" description="Basic and acidic residues" evidence="1">
    <location>
        <begin position="196"/>
        <end position="219"/>
    </location>
</feature>